<keyword evidence="2" id="KW-0812">Transmembrane</keyword>
<dbReference type="OrthoDB" id="10387695at2759"/>
<protein>
    <submittedName>
        <fullName evidence="3">Uncharacterized protein</fullName>
    </submittedName>
</protein>
<feature type="compositionally biased region" description="Basic and acidic residues" evidence="1">
    <location>
        <begin position="11"/>
        <end position="24"/>
    </location>
</feature>
<evidence type="ECO:0000256" key="2">
    <source>
        <dbReference type="SAM" id="Phobius"/>
    </source>
</evidence>
<evidence type="ECO:0000256" key="1">
    <source>
        <dbReference type="SAM" id="MobiDB-lite"/>
    </source>
</evidence>
<organism evidence="3 4">
    <name type="scientific">Ophiocordyceps australis</name>
    <dbReference type="NCBI Taxonomy" id="1399860"/>
    <lineage>
        <taxon>Eukaryota</taxon>
        <taxon>Fungi</taxon>
        <taxon>Dikarya</taxon>
        <taxon>Ascomycota</taxon>
        <taxon>Pezizomycotina</taxon>
        <taxon>Sordariomycetes</taxon>
        <taxon>Hypocreomycetidae</taxon>
        <taxon>Hypocreales</taxon>
        <taxon>Ophiocordycipitaceae</taxon>
        <taxon>Ophiocordyceps</taxon>
    </lineage>
</organism>
<feature type="compositionally biased region" description="Acidic residues" evidence="1">
    <location>
        <begin position="1"/>
        <end position="10"/>
    </location>
</feature>
<keyword evidence="4" id="KW-1185">Reference proteome</keyword>
<dbReference type="Proteomes" id="UP000224854">
    <property type="component" value="Unassembled WGS sequence"/>
</dbReference>
<comment type="caution">
    <text evidence="3">The sequence shown here is derived from an EMBL/GenBank/DDBJ whole genome shotgun (WGS) entry which is preliminary data.</text>
</comment>
<proteinExistence type="predicted"/>
<dbReference type="AlphaFoldDB" id="A0A2C5ZHT4"/>
<feature type="transmembrane region" description="Helical" evidence="2">
    <location>
        <begin position="181"/>
        <end position="199"/>
    </location>
</feature>
<keyword evidence="2" id="KW-0472">Membrane</keyword>
<evidence type="ECO:0000313" key="3">
    <source>
        <dbReference type="EMBL" id="PHH78984.1"/>
    </source>
</evidence>
<evidence type="ECO:0000313" key="4">
    <source>
        <dbReference type="Proteomes" id="UP000224854"/>
    </source>
</evidence>
<accession>A0A2C5ZHT4</accession>
<name>A0A2C5ZHT4_9HYPO</name>
<keyword evidence="2" id="KW-1133">Transmembrane helix</keyword>
<gene>
    <name evidence="3" type="ORF">CDD82_2727</name>
</gene>
<feature type="region of interest" description="Disordered" evidence="1">
    <location>
        <begin position="1"/>
        <end position="54"/>
    </location>
</feature>
<dbReference type="EMBL" id="NJEU01000202">
    <property type="protein sequence ID" value="PHH78984.1"/>
    <property type="molecule type" value="Genomic_DNA"/>
</dbReference>
<reference evidence="3 4" key="1">
    <citation type="submission" date="2017-06" db="EMBL/GenBank/DDBJ databases">
        <title>Ant-infecting Ophiocordyceps genomes reveal a high diversity of potential behavioral manipulation genes and a possible major role for enterotoxins.</title>
        <authorList>
            <person name="De Bekker C."/>
            <person name="Evans H.C."/>
            <person name="Brachmann A."/>
            <person name="Hughes D.P."/>
        </authorList>
    </citation>
    <scope>NUCLEOTIDE SEQUENCE [LARGE SCALE GENOMIC DNA]</scope>
    <source>
        <strain evidence="3 4">1348a</strain>
    </source>
</reference>
<sequence length="218" mass="24856">MIEVEAEDDIRDQSLGRDRRRPEDLALPFSDSSSCECSLMRDNDSQTDQVDTENGVETRRQVVAGLDAGLEQEPRYVVCGHVYELADKASPPMHLLSLSNPPDGTLLVPSTQPLTTEPTPRPFSSDKDFDAQTEVESFDRLPQGYEFTRPRYLDRNTRVLQLHLGPDQIIVREIYPPRRGWFFWTMLLVAWATSMYCMVAMDRAADVRGYGGNPWELK</sequence>